<dbReference type="OrthoDB" id="6469985at2759"/>
<sequence>MLYDSTVVKTVANSRHLVAFKNSNKTFRFHVTRTRRWALEIDRSSPRRCDVGPKRAEWFVAYMRRWVRTGYNELSKGANQTPMTLMYYQMLVTIFKSRDSV</sequence>
<evidence type="ECO:0000313" key="1">
    <source>
        <dbReference type="EMBL" id="GBN30442.1"/>
    </source>
</evidence>
<gene>
    <name evidence="1" type="ORF">AVEN_17767_1</name>
</gene>
<comment type="caution">
    <text evidence="1">The sequence shown here is derived from an EMBL/GenBank/DDBJ whole genome shotgun (WGS) entry which is preliminary data.</text>
</comment>
<evidence type="ECO:0000313" key="2">
    <source>
        <dbReference type="Proteomes" id="UP000499080"/>
    </source>
</evidence>
<accession>A0A4Y2MV42</accession>
<keyword evidence="2" id="KW-1185">Reference proteome</keyword>
<dbReference type="Proteomes" id="UP000499080">
    <property type="component" value="Unassembled WGS sequence"/>
</dbReference>
<proteinExistence type="predicted"/>
<name>A0A4Y2MV42_ARAVE</name>
<reference evidence="1 2" key="1">
    <citation type="journal article" date="2019" name="Sci. Rep.">
        <title>Orb-weaving spider Araneus ventricosus genome elucidates the spidroin gene catalogue.</title>
        <authorList>
            <person name="Kono N."/>
            <person name="Nakamura H."/>
            <person name="Ohtoshi R."/>
            <person name="Moran D.A.P."/>
            <person name="Shinohara A."/>
            <person name="Yoshida Y."/>
            <person name="Fujiwara M."/>
            <person name="Mori M."/>
            <person name="Tomita M."/>
            <person name="Arakawa K."/>
        </authorList>
    </citation>
    <scope>NUCLEOTIDE SEQUENCE [LARGE SCALE GENOMIC DNA]</scope>
</reference>
<protein>
    <submittedName>
        <fullName evidence="1">Uncharacterized protein</fullName>
    </submittedName>
</protein>
<dbReference type="AlphaFoldDB" id="A0A4Y2MV42"/>
<dbReference type="EMBL" id="BGPR01007916">
    <property type="protein sequence ID" value="GBN30442.1"/>
    <property type="molecule type" value="Genomic_DNA"/>
</dbReference>
<organism evidence="1 2">
    <name type="scientific">Araneus ventricosus</name>
    <name type="common">Orbweaver spider</name>
    <name type="synonym">Epeira ventricosa</name>
    <dbReference type="NCBI Taxonomy" id="182803"/>
    <lineage>
        <taxon>Eukaryota</taxon>
        <taxon>Metazoa</taxon>
        <taxon>Ecdysozoa</taxon>
        <taxon>Arthropoda</taxon>
        <taxon>Chelicerata</taxon>
        <taxon>Arachnida</taxon>
        <taxon>Araneae</taxon>
        <taxon>Araneomorphae</taxon>
        <taxon>Entelegynae</taxon>
        <taxon>Araneoidea</taxon>
        <taxon>Araneidae</taxon>
        <taxon>Araneus</taxon>
    </lineage>
</organism>